<feature type="region of interest" description="Disordered" evidence="1">
    <location>
        <begin position="260"/>
        <end position="289"/>
    </location>
</feature>
<evidence type="ECO:0000256" key="1">
    <source>
        <dbReference type="SAM" id="MobiDB-lite"/>
    </source>
</evidence>
<feature type="compositionally biased region" description="Acidic residues" evidence="1">
    <location>
        <begin position="160"/>
        <end position="201"/>
    </location>
</feature>
<protein>
    <submittedName>
        <fullName evidence="2">Uncharacterized protein</fullName>
    </submittedName>
</protein>
<dbReference type="Proteomes" id="UP000324800">
    <property type="component" value="Unassembled WGS sequence"/>
</dbReference>
<comment type="caution">
    <text evidence="2">The sequence shown here is derived from an EMBL/GenBank/DDBJ whole genome shotgun (WGS) entry which is preliminary data.</text>
</comment>
<sequence length="316" mass="37312">MKKSEEIQVKYYRKSSKQEQINLKLFKTRPLPEQIGNDVIQTLKNENNPYYDELAFLCEFPDNHNLILVDEFEKSLFKDVKSKFEIVEQLQFIIPILHLGSEENKKKVALQIQKKIKKLANDENLQKLAKKHLWEEKYKEQISIKSKEINIMIKNIIGYEENDNEEEENDDEEEEDDDEEEEEDVDDDQEEDDDDDDDNEYSIDLRLGKLDDNIDDDDDNDDDEKDTYEVLDSVYVEGAKLPSDVQQTVISEKFKIIKSQEQSKIKQQEKEIKKTEENENEKKESDNGENIRERKINIKQAVEIISILAKNKGIKN</sequence>
<evidence type="ECO:0000313" key="3">
    <source>
        <dbReference type="Proteomes" id="UP000324800"/>
    </source>
</evidence>
<feature type="compositionally biased region" description="Basic and acidic residues" evidence="1">
    <location>
        <begin position="261"/>
        <end position="289"/>
    </location>
</feature>
<dbReference type="AlphaFoldDB" id="A0A5J4V693"/>
<feature type="compositionally biased region" description="Acidic residues" evidence="1">
    <location>
        <begin position="213"/>
        <end position="226"/>
    </location>
</feature>
<dbReference type="EMBL" id="SNRW01009356">
    <property type="protein sequence ID" value="KAA6378127.1"/>
    <property type="molecule type" value="Genomic_DNA"/>
</dbReference>
<feature type="region of interest" description="Disordered" evidence="1">
    <location>
        <begin position="158"/>
        <end position="226"/>
    </location>
</feature>
<name>A0A5J4V693_9EUKA</name>
<reference evidence="2 3" key="1">
    <citation type="submission" date="2019-03" db="EMBL/GenBank/DDBJ databases">
        <title>Single cell metagenomics reveals metabolic interactions within the superorganism composed of flagellate Streblomastix strix and complex community of Bacteroidetes bacteria on its surface.</title>
        <authorList>
            <person name="Treitli S.C."/>
            <person name="Kolisko M."/>
            <person name="Husnik F."/>
            <person name="Keeling P."/>
            <person name="Hampl V."/>
        </authorList>
    </citation>
    <scope>NUCLEOTIDE SEQUENCE [LARGE SCALE GENOMIC DNA]</scope>
    <source>
        <strain evidence="2">ST1C</strain>
    </source>
</reference>
<proteinExistence type="predicted"/>
<evidence type="ECO:0000313" key="2">
    <source>
        <dbReference type="EMBL" id="KAA6378127.1"/>
    </source>
</evidence>
<accession>A0A5J4V693</accession>
<organism evidence="2 3">
    <name type="scientific">Streblomastix strix</name>
    <dbReference type="NCBI Taxonomy" id="222440"/>
    <lineage>
        <taxon>Eukaryota</taxon>
        <taxon>Metamonada</taxon>
        <taxon>Preaxostyla</taxon>
        <taxon>Oxymonadida</taxon>
        <taxon>Streblomastigidae</taxon>
        <taxon>Streblomastix</taxon>
    </lineage>
</organism>
<gene>
    <name evidence="2" type="ORF">EZS28_026347</name>
</gene>